<feature type="domain" description="MacB-like periplasmic core" evidence="8">
    <location>
        <begin position="493"/>
        <end position="574"/>
    </location>
</feature>
<feature type="transmembrane region" description="Helical" evidence="6">
    <location>
        <begin position="403"/>
        <end position="427"/>
    </location>
</feature>
<feature type="transmembrane region" description="Helical" evidence="6">
    <location>
        <begin position="267"/>
        <end position="291"/>
    </location>
</feature>
<dbReference type="STRING" id="871325.SAMN05444349_12574"/>
<evidence type="ECO:0000259" key="8">
    <source>
        <dbReference type="Pfam" id="PF12704"/>
    </source>
</evidence>
<dbReference type="EMBL" id="FQVD01000025">
    <property type="protein sequence ID" value="SHF57816.1"/>
    <property type="molecule type" value="Genomic_DNA"/>
</dbReference>
<evidence type="ECO:0000259" key="7">
    <source>
        <dbReference type="Pfam" id="PF02687"/>
    </source>
</evidence>
<feature type="transmembrane region" description="Helical" evidence="6">
    <location>
        <begin position="21"/>
        <end position="41"/>
    </location>
</feature>
<evidence type="ECO:0000313" key="9">
    <source>
        <dbReference type="EMBL" id="SHF57816.1"/>
    </source>
</evidence>
<evidence type="ECO:0000256" key="6">
    <source>
        <dbReference type="SAM" id="Phobius"/>
    </source>
</evidence>
<dbReference type="Pfam" id="PF02687">
    <property type="entry name" value="FtsX"/>
    <property type="match status" value="2"/>
</dbReference>
<dbReference type="OrthoDB" id="905059at2"/>
<proteinExistence type="predicted"/>
<feature type="transmembrane region" description="Helical" evidence="6">
    <location>
        <begin position="693"/>
        <end position="716"/>
    </location>
</feature>
<comment type="subcellular location">
    <subcellularLocation>
        <location evidence="1">Cell membrane</location>
        <topology evidence="1">Multi-pass membrane protein</topology>
    </subcellularLocation>
</comment>
<feature type="transmembrane region" description="Helical" evidence="6">
    <location>
        <begin position="736"/>
        <end position="756"/>
    </location>
</feature>
<feature type="transmembrane region" description="Helical" evidence="6">
    <location>
        <begin position="650"/>
        <end position="672"/>
    </location>
</feature>
<dbReference type="AlphaFoldDB" id="A0A1M5CT44"/>
<dbReference type="PANTHER" id="PTHR30572">
    <property type="entry name" value="MEMBRANE COMPONENT OF TRANSPORTER-RELATED"/>
    <property type="match status" value="1"/>
</dbReference>
<name>A0A1M5CT44_9BACE</name>
<dbReference type="RefSeq" id="WP_073350100.1">
    <property type="nucleotide sequence ID" value="NZ_FQVD01000025.1"/>
</dbReference>
<dbReference type="GO" id="GO:0022857">
    <property type="term" value="F:transmembrane transporter activity"/>
    <property type="evidence" value="ECO:0007669"/>
    <property type="project" value="TreeGrafter"/>
</dbReference>
<protein>
    <submittedName>
        <fullName evidence="9">MacB-like core domain-containing protein</fullName>
    </submittedName>
</protein>
<dbReference type="GO" id="GO:0005886">
    <property type="term" value="C:plasma membrane"/>
    <property type="evidence" value="ECO:0007669"/>
    <property type="project" value="UniProtKB-SubCell"/>
</dbReference>
<evidence type="ECO:0000256" key="3">
    <source>
        <dbReference type="ARBA" id="ARBA00022692"/>
    </source>
</evidence>
<feature type="transmembrane region" description="Helical" evidence="6">
    <location>
        <begin position="361"/>
        <end position="382"/>
    </location>
</feature>
<evidence type="ECO:0000313" key="10">
    <source>
        <dbReference type="Proteomes" id="UP000184436"/>
    </source>
</evidence>
<evidence type="ECO:0000256" key="4">
    <source>
        <dbReference type="ARBA" id="ARBA00022989"/>
    </source>
</evidence>
<evidence type="ECO:0000256" key="1">
    <source>
        <dbReference type="ARBA" id="ARBA00004651"/>
    </source>
</evidence>
<dbReference type="PANTHER" id="PTHR30572:SF18">
    <property type="entry name" value="ABC-TYPE MACROLIDE FAMILY EXPORT SYSTEM PERMEASE COMPONENT 2"/>
    <property type="match status" value="1"/>
</dbReference>
<feature type="domain" description="MacB-like periplasmic core" evidence="8">
    <location>
        <begin position="22"/>
        <end position="230"/>
    </location>
</feature>
<keyword evidence="4 6" id="KW-1133">Transmembrane helix</keyword>
<dbReference type="InterPro" id="IPR025857">
    <property type="entry name" value="MacB_PCD"/>
</dbReference>
<keyword evidence="2" id="KW-1003">Cell membrane</keyword>
<feature type="domain" description="ABC3 transporter permease C-terminal" evidence="7">
    <location>
        <begin position="273"/>
        <end position="385"/>
    </location>
</feature>
<gene>
    <name evidence="9" type="ORF">SAMN05444349_12574</name>
</gene>
<sequence>MIEHNLKIAFRNLLKYKVQMSISIIGLSAGFVCLSLSLLWIRYEMSYDSFHEGADRIYLAGSRAQLEKEGFDYETKNQMRSYLIKNCPEVEIACSIWPARAEYYGVRYEKGDEFLLPEIDADTSFVSMFVTVLEGNTPLRLDKTQIAITDKAAKRIFGKESPLGKELAFTKRKDRTKTIVAVVKSFEGPSLFSFDILHPYFEEESAGLVYTLFRVHPNSDIKKLEDRLKDVKLLDNGYEWPTPTSIAPLTKLRGLHPREDMNVKMEYVWLFACIGALVVICGLCNYLAVLVTRIRMRKRELAIRKVNGASDGNLLALVLSELFLLLVLSFSVGTMVIELILPDFKQLSQINESTSFFYREILIYMLSLIGISVAIATVLVYYTNKRTLSDRMSRRADLHFSGWFYKGSLLFQLFISIGFVFCTSVMMKQLNYVLNTTELGLDRRNVGVFTEIYHCEEVPWSNILSQMPDVIDYLDDSTTPIPRSSLFINEISDWEGKLSESQSIVAELLYINQKYVDFFGIEILQGAMFNEKNSNEVLINETAAKALGWKDPVGKNMTFRGQEVIVKGVIKDIYHRSPIHPVEPAVFKPNPDKEHNQNYIFRVKEGSWNKVCKALMTEAKKASPDARVTLRNMDEVYNSYMKSELNLMKLLSVVSIICIVISVFGIFSLVTLSCQQRRKEVAIRKVNGASVGVILNLFFKEYMILLVIASCMAFSLGYVIMKHWLEVYMKQTSIDWWVYTGVFALMALIIFLSIIWRVWKTARQNPAEVIKSE</sequence>
<dbReference type="Pfam" id="PF12704">
    <property type="entry name" value="MacB_PCD"/>
    <property type="match status" value="2"/>
</dbReference>
<dbReference type="InterPro" id="IPR050250">
    <property type="entry name" value="Macrolide_Exporter_MacB"/>
</dbReference>
<organism evidence="9 10">
    <name type="scientific">Bacteroides faecichinchillae</name>
    <dbReference type="NCBI Taxonomy" id="871325"/>
    <lineage>
        <taxon>Bacteria</taxon>
        <taxon>Pseudomonadati</taxon>
        <taxon>Bacteroidota</taxon>
        <taxon>Bacteroidia</taxon>
        <taxon>Bacteroidales</taxon>
        <taxon>Bacteroidaceae</taxon>
        <taxon>Bacteroides</taxon>
    </lineage>
</organism>
<keyword evidence="10" id="KW-1185">Reference proteome</keyword>
<dbReference type="Proteomes" id="UP000184436">
    <property type="component" value="Unassembled WGS sequence"/>
</dbReference>
<feature type="transmembrane region" description="Helical" evidence="6">
    <location>
        <begin position="312"/>
        <end position="341"/>
    </location>
</feature>
<evidence type="ECO:0000256" key="2">
    <source>
        <dbReference type="ARBA" id="ARBA00022475"/>
    </source>
</evidence>
<accession>A0A1M5CT44</accession>
<keyword evidence="5 6" id="KW-0472">Membrane</keyword>
<dbReference type="InterPro" id="IPR003838">
    <property type="entry name" value="ABC3_permease_C"/>
</dbReference>
<feature type="domain" description="ABC3 transporter permease C-terminal" evidence="7">
    <location>
        <begin position="653"/>
        <end position="766"/>
    </location>
</feature>
<reference evidence="9 10" key="1">
    <citation type="submission" date="2016-11" db="EMBL/GenBank/DDBJ databases">
        <authorList>
            <person name="Jaros S."/>
            <person name="Januszkiewicz K."/>
            <person name="Wedrychowicz H."/>
        </authorList>
    </citation>
    <scope>NUCLEOTIDE SEQUENCE [LARGE SCALE GENOMIC DNA]</scope>
    <source>
        <strain evidence="9 10">DSM 26883</strain>
    </source>
</reference>
<keyword evidence="3 6" id="KW-0812">Transmembrane</keyword>
<evidence type="ECO:0000256" key="5">
    <source>
        <dbReference type="ARBA" id="ARBA00023136"/>
    </source>
</evidence>